<comment type="similarity">
    <text evidence="4 10">Belongs to the FPP/GGPP synthase family.</text>
</comment>
<comment type="cofactor">
    <cofactor evidence="1">
        <name>Mg(2+)</name>
        <dbReference type="ChEBI" id="CHEBI:18420"/>
    </cofactor>
</comment>
<dbReference type="CDD" id="cd00685">
    <property type="entry name" value="Trans_IPPS_HT"/>
    <property type="match status" value="1"/>
</dbReference>
<evidence type="ECO:0000256" key="7">
    <source>
        <dbReference type="ARBA" id="ARBA00022723"/>
    </source>
</evidence>
<reference evidence="13" key="3">
    <citation type="submission" date="2025-04" db="UniProtKB">
        <authorList>
            <consortium name="RefSeq"/>
        </authorList>
    </citation>
    <scope>IDENTIFICATION</scope>
    <source>
        <strain evidence="13">CBS 304.34</strain>
    </source>
</reference>
<keyword evidence="7" id="KW-0479">Metal-binding</keyword>
<evidence type="ECO:0000313" key="12">
    <source>
        <dbReference type="Proteomes" id="UP000504636"/>
    </source>
</evidence>
<dbReference type="GO" id="GO:0043386">
    <property type="term" value="P:mycotoxin biosynthetic process"/>
    <property type="evidence" value="ECO:0007669"/>
    <property type="project" value="UniProtKB-ARBA"/>
</dbReference>
<dbReference type="AlphaFoldDB" id="A0A6A6Z5X3"/>
<reference evidence="11 13" key="1">
    <citation type="journal article" date="2020" name="Stud. Mycol.">
        <title>101 Dothideomycetes genomes: a test case for predicting lifestyles and emergence of pathogens.</title>
        <authorList>
            <person name="Haridas S."/>
            <person name="Albert R."/>
            <person name="Binder M."/>
            <person name="Bloem J."/>
            <person name="Labutti K."/>
            <person name="Salamov A."/>
            <person name="Andreopoulos B."/>
            <person name="Baker S."/>
            <person name="Barry K."/>
            <person name="Bills G."/>
            <person name="Bluhm B."/>
            <person name="Cannon C."/>
            <person name="Castanera R."/>
            <person name="Culley D."/>
            <person name="Daum C."/>
            <person name="Ezra D."/>
            <person name="Gonzalez J."/>
            <person name="Henrissat B."/>
            <person name="Kuo A."/>
            <person name="Liang C."/>
            <person name="Lipzen A."/>
            <person name="Lutzoni F."/>
            <person name="Magnuson J."/>
            <person name="Mondo S."/>
            <person name="Nolan M."/>
            <person name="Ohm R."/>
            <person name="Pangilinan J."/>
            <person name="Park H.-J."/>
            <person name="Ramirez L."/>
            <person name="Alfaro M."/>
            <person name="Sun H."/>
            <person name="Tritt A."/>
            <person name="Yoshinaga Y."/>
            <person name="Zwiers L.-H."/>
            <person name="Turgeon B."/>
            <person name="Goodwin S."/>
            <person name="Spatafora J."/>
            <person name="Crous P."/>
            <person name="Grigoriev I."/>
        </authorList>
    </citation>
    <scope>NUCLEOTIDE SEQUENCE</scope>
    <source>
        <strain evidence="11 13">CBS 304.34</strain>
    </source>
</reference>
<keyword evidence="9" id="KW-0443">Lipid metabolism</keyword>
<evidence type="ECO:0000256" key="4">
    <source>
        <dbReference type="ARBA" id="ARBA00006706"/>
    </source>
</evidence>
<dbReference type="PANTHER" id="PTHR11525:SF0">
    <property type="entry name" value="FARNESYL PYROPHOSPHATE SYNTHASE"/>
    <property type="match status" value="1"/>
</dbReference>
<evidence type="ECO:0000256" key="9">
    <source>
        <dbReference type="ARBA" id="ARBA00023098"/>
    </source>
</evidence>
<comment type="pathway">
    <text evidence="2">Isoprenoid biosynthesis; geranyl diphosphate biosynthesis; geranyl diphosphate from dimethylallyl diphosphate and isopentenyl diphosphate: step 1/1.</text>
</comment>
<evidence type="ECO:0000256" key="10">
    <source>
        <dbReference type="RuleBase" id="RU004466"/>
    </source>
</evidence>
<dbReference type="InterPro" id="IPR000092">
    <property type="entry name" value="Polyprenyl_synt"/>
</dbReference>
<dbReference type="GO" id="GO:0004161">
    <property type="term" value="F:dimethylallyltranstransferase activity"/>
    <property type="evidence" value="ECO:0007669"/>
    <property type="project" value="TreeGrafter"/>
</dbReference>
<dbReference type="GO" id="GO:0046165">
    <property type="term" value="P:alcohol biosynthetic process"/>
    <property type="evidence" value="ECO:0007669"/>
    <property type="project" value="UniProtKB-ARBA"/>
</dbReference>
<dbReference type="PANTHER" id="PTHR11525">
    <property type="entry name" value="FARNESYL-PYROPHOSPHATE SYNTHETASE"/>
    <property type="match status" value="1"/>
</dbReference>
<evidence type="ECO:0000256" key="3">
    <source>
        <dbReference type="ARBA" id="ARBA00005035"/>
    </source>
</evidence>
<gene>
    <name evidence="11 13" type="ORF">BDZ99DRAFT_494080</name>
</gene>
<dbReference type="GO" id="GO:0046872">
    <property type="term" value="F:metal ion binding"/>
    <property type="evidence" value="ECO:0007669"/>
    <property type="project" value="UniProtKB-KW"/>
</dbReference>
<comment type="pathway">
    <text evidence="3">Isoprenoid biosynthesis; farnesyl diphosphate biosynthesis; farnesyl diphosphate from geranyl diphosphate and isopentenyl diphosphate: step 1/1.</text>
</comment>
<dbReference type="SUPFAM" id="SSF48576">
    <property type="entry name" value="Terpenoid synthases"/>
    <property type="match status" value="1"/>
</dbReference>
<dbReference type="GO" id="GO:0045337">
    <property type="term" value="P:farnesyl diphosphate biosynthetic process"/>
    <property type="evidence" value="ECO:0007669"/>
    <property type="project" value="TreeGrafter"/>
</dbReference>
<dbReference type="RefSeq" id="XP_033583182.1">
    <property type="nucleotide sequence ID" value="XM_033723288.1"/>
</dbReference>
<protein>
    <submittedName>
        <fullName evidence="11 13">Farnesyl pyrophosphate synthetase</fullName>
    </submittedName>
</protein>
<evidence type="ECO:0000256" key="6">
    <source>
        <dbReference type="ARBA" id="ARBA00022679"/>
    </source>
</evidence>
<evidence type="ECO:0000313" key="11">
    <source>
        <dbReference type="EMBL" id="KAF2816218.1"/>
    </source>
</evidence>
<dbReference type="InterPro" id="IPR039702">
    <property type="entry name" value="FPS1-like"/>
</dbReference>
<dbReference type="InterPro" id="IPR033749">
    <property type="entry name" value="Polyprenyl_synt_CS"/>
</dbReference>
<dbReference type="SFLD" id="SFLDG01017">
    <property type="entry name" value="Polyprenyl_Transferase_Like"/>
    <property type="match status" value="1"/>
</dbReference>
<evidence type="ECO:0000256" key="5">
    <source>
        <dbReference type="ARBA" id="ARBA00022516"/>
    </source>
</evidence>
<dbReference type="PROSITE" id="PS00723">
    <property type="entry name" value="POLYPRENYL_SYNTHASE_1"/>
    <property type="match status" value="1"/>
</dbReference>
<reference evidence="13" key="2">
    <citation type="submission" date="2020-04" db="EMBL/GenBank/DDBJ databases">
        <authorList>
            <consortium name="NCBI Genome Project"/>
        </authorList>
    </citation>
    <scope>NUCLEOTIDE SEQUENCE</scope>
    <source>
        <strain evidence="13">CBS 304.34</strain>
    </source>
</reference>
<evidence type="ECO:0000256" key="8">
    <source>
        <dbReference type="ARBA" id="ARBA00022842"/>
    </source>
</evidence>
<evidence type="ECO:0000256" key="2">
    <source>
        <dbReference type="ARBA" id="ARBA00004932"/>
    </source>
</evidence>
<dbReference type="Pfam" id="PF00348">
    <property type="entry name" value="polyprenyl_synt"/>
    <property type="match status" value="1"/>
</dbReference>
<dbReference type="Gene3D" id="1.10.600.10">
    <property type="entry name" value="Farnesyl Diphosphate Synthase"/>
    <property type="match status" value="1"/>
</dbReference>
<dbReference type="FunFam" id="1.10.600.10:FF:000006">
    <property type="entry name" value="Farnesyl pyrophosphate synthase"/>
    <property type="match status" value="1"/>
</dbReference>
<dbReference type="GO" id="GO:0005737">
    <property type="term" value="C:cytoplasm"/>
    <property type="evidence" value="ECO:0007669"/>
    <property type="project" value="TreeGrafter"/>
</dbReference>
<keyword evidence="5" id="KW-0444">Lipid biosynthesis</keyword>
<sequence length="345" mass="40282">MPTTLKEFESVWPRLLEDLTEHCKAYKLPQQSLDWFRRQLQYNTVGGKCNRGMSVIDTSALLLNKELTEEEYFRSAALGWMIELLQAFFLVSDDIMDSSKTRRGAPCWYRVPEVKMIAINDAFMLEASIYVLLKKHFRQEKSYVDLIELFHEVTFQTELGQLCDLLTAPEDEVDLSNFSLEKFTFIVIFKTAYYSFYLPVALSLHFCGFATEKNLNTALDILIPMGEYFQAQDDYLDAFADPEVLGKIGTDIMDNKCSWLINQALKKVTPEQKKILEDNYGQKNSEREAKVKALYHELKLAEFYEQWEEERVADLRAKIDKVDESEGLKKEVFETFLKKIYKRSK</sequence>
<keyword evidence="12" id="KW-1185">Reference proteome</keyword>
<keyword evidence="6 10" id="KW-0808">Transferase</keyword>
<name>A0A6A6Z5X3_9PEZI</name>
<dbReference type="GeneID" id="54464181"/>
<keyword evidence="8" id="KW-0460">Magnesium</keyword>
<dbReference type="Proteomes" id="UP000504636">
    <property type="component" value="Unplaced"/>
</dbReference>
<dbReference type="GO" id="GO:0004337">
    <property type="term" value="F:(2E,6E)-farnesyl diphosphate synthase activity"/>
    <property type="evidence" value="ECO:0007669"/>
    <property type="project" value="TreeGrafter"/>
</dbReference>
<dbReference type="SFLD" id="SFLDS00005">
    <property type="entry name" value="Isoprenoid_Synthase_Type_I"/>
    <property type="match status" value="1"/>
</dbReference>
<accession>A0A6A6Z5X3</accession>
<evidence type="ECO:0000256" key="1">
    <source>
        <dbReference type="ARBA" id="ARBA00001946"/>
    </source>
</evidence>
<evidence type="ECO:0000313" key="13">
    <source>
        <dbReference type="RefSeq" id="XP_033583182.1"/>
    </source>
</evidence>
<dbReference type="EMBL" id="MU003693">
    <property type="protein sequence ID" value="KAF2816218.1"/>
    <property type="molecule type" value="Genomic_DNA"/>
</dbReference>
<organism evidence="11">
    <name type="scientific">Mytilinidion resinicola</name>
    <dbReference type="NCBI Taxonomy" id="574789"/>
    <lineage>
        <taxon>Eukaryota</taxon>
        <taxon>Fungi</taxon>
        <taxon>Dikarya</taxon>
        <taxon>Ascomycota</taxon>
        <taxon>Pezizomycotina</taxon>
        <taxon>Dothideomycetes</taxon>
        <taxon>Pleosporomycetidae</taxon>
        <taxon>Mytilinidiales</taxon>
        <taxon>Mytilinidiaceae</taxon>
        <taxon>Mytilinidion</taxon>
    </lineage>
</organism>
<proteinExistence type="inferred from homology"/>
<dbReference type="InterPro" id="IPR008949">
    <property type="entry name" value="Isoprenoid_synthase_dom_sf"/>
</dbReference>
<dbReference type="OrthoDB" id="10257492at2759"/>